<proteinExistence type="predicted"/>
<sequence length="65" mass="7774">MQLTTEGRRRRQEIVRPGRHSWGIWLSDHQGGKVFIENLTRAERRRSVLSQIAEDRRQHRAKGLR</sequence>
<keyword evidence="2" id="KW-1185">Reference proteome</keyword>
<accession>A0ABN3ERF9</accession>
<reference evidence="1 2" key="1">
    <citation type="journal article" date="2019" name="Int. J. Syst. Evol. Microbiol.">
        <title>The Global Catalogue of Microorganisms (GCM) 10K type strain sequencing project: providing services to taxonomists for standard genome sequencing and annotation.</title>
        <authorList>
            <consortium name="The Broad Institute Genomics Platform"/>
            <consortium name="The Broad Institute Genome Sequencing Center for Infectious Disease"/>
            <person name="Wu L."/>
            <person name="Ma J."/>
        </authorList>
    </citation>
    <scope>NUCLEOTIDE SEQUENCE [LARGE SCALE GENOMIC DNA]</scope>
    <source>
        <strain evidence="1 2">JCM 7356</strain>
    </source>
</reference>
<evidence type="ECO:0000313" key="1">
    <source>
        <dbReference type="EMBL" id="GAA2266851.1"/>
    </source>
</evidence>
<name>A0ABN3ERF9_9ACTN</name>
<comment type="caution">
    <text evidence="1">The sequence shown here is derived from an EMBL/GenBank/DDBJ whole genome shotgun (WGS) entry which is preliminary data.</text>
</comment>
<gene>
    <name evidence="1" type="ORF">GCM10010430_59940</name>
</gene>
<evidence type="ECO:0000313" key="2">
    <source>
        <dbReference type="Proteomes" id="UP001500305"/>
    </source>
</evidence>
<dbReference type="Proteomes" id="UP001500305">
    <property type="component" value="Unassembled WGS sequence"/>
</dbReference>
<dbReference type="RefSeq" id="WP_344639652.1">
    <property type="nucleotide sequence ID" value="NZ_BAAATR010000034.1"/>
</dbReference>
<protein>
    <submittedName>
        <fullName evidence="1">Uncharacterized protein</fullName>
    </submittedName>
</protein>
<organism evidence="1 2">
    <name type="scientific">Kitasatospora cystarginea</name>
    <dbReference type="NCBI Taxonomy" id="58350"/>
    <lineage>
        <taxon>Bacteria</taxon>
        <taxon>Bacillati</taxon>
        <taxon>Actinomycetota</taxon>
        <taxon>Actinomycetes</taxon>
        <taxon>Kitasatosporales</taxon>
        <taxon>Streptomycetaceae</taxon>
        <taxon>Kitasatospora</taxon>
    </lineage>
</organism>
<dbReference type="EMBL" id="BAAATR010000034">
    <property type="protein sequence ID" value="GAA2266851.1"/>
    <property type="molecule type" value="Genomic_DNA"/>
</dbReference>